<evidence type="ECO:0000256" key="1">
    <source>
        <dbReference type="SAM" id="MobiDB-lite"/>
    </source>
</evidence>
<evidence type="ECO:0000313" key="2">
    <source>
        <dbReference type="EMBL" id="RIY31744.1"/>
    </source>
</evidence>
<name>A0A3A1Y6R3_9GAMM</name>
<dbReference type="InterPro" id="IPR027417">
    <property type="entry name" value="P-loop_NTPase"/>
</dbReference>
<comment type="caution">
    <text evidence="2">The sequence shown here is derived from an EMBL/GenBank/DDBJ whole genome shotgun (WGS) entry which is preliminary data.</text>
</comment>
<feature type="compositionally biased region" description="Low complexity" evidence="1">
    <location>
        <begin position="52"/>
        <end position="63"/>
    </location>
</feature>
<dbReference type="OrthoDB" id="5672334at2"/>
<feature type="compositionally biased region" description="Polar residues" evidence="1">
    <location>
        <begin position="11"/>
        <end position="32"/>
    </location>
</feature>
<dbReference type="AlphaFoldDB" id="A0A3A1Y6R3"/>
<feature type="region of interest" description="Disordered" evidence="1">
    <location>
        <begin position="1"/>
        <end position="40"/>
    </location>
</feature>
<reference evidence="2 3" key="1">
    <citation type="submission" date="2017-08" db="EMBL/GenBank/DDBJ databases">
        <title>Reclassification of Bisgaard taxon 37 and 44.</title>
        <authorList>
            <person name="Christensen H."/>
        </authorList>
    </citation>
    <scope>NUCLEOTIDE SEQUENCE [LARGE SCALE GENOMIC DNA]</scope>
    <source>
        <strain evidence="2 3">B96_4</strain>
    </source>
</reference>
<organism evidence="2 3">
    <name type="scientific">Psittacicella melopsittaci</name>
    <dbReference type="NCBI Taxonomy" id="2028576"/>
    <lineage>
        <taxon>Bacteria</taxon>
        <taxon>Pseudomonadati</taxon>
        <taxon>Pseudomonadota</taxon>
        <taxon>Gammaproteobacteria</taxon>
        <taxon>Pasteurellales</taxon>
        <taxon>Psittacicellaceae</taxon>
        <taxon>Psittacicella</taxon>
    </lineage>
</organism>
<dbReference type="EMBL" id="NRJH01000055">
    <property type="protein sequence ID" value="RIY31744.1"/>
    <property type="molecule type" value="Genomic_DNA"/>
</dbReference>
<feature type="region of interest" description="Disordered" evidence="1">
    <location>
        <begin position="52"/>
        <end position="123"/>
    </location>
</feature>
<gene>
    <name evidence="2" type="ORF">CJP74_06415</name>
</gene>
<dbReference type="SUPFAM" id="SSF52540">
    <property type="entry name" value="P-loop containing nucleoside triphosphate hydrolases"/>
    <property type="match status" value="1"/>
</dbReference>
<sequence length="431" mass="48213">MSDKKDLFGDFNTTSDEATNSSLQGSNSSATANPFGDDFNSSSAFGTDSDSFGSIDSFSSTPSLTKASDNKEEGFSDFSQTSTVGTGDDFGSFSFSNDLDTNTEDEEYDSHRPKRKEGQTAKMTLTRSEYLKRLSELNKDADHKHFVILFGAPDTGKTFLIANLIKYMMSQLPATVRLSTTSSIEAQKQFNLFLESSYNPYNERNTIARTATSELYELPIEIEPQDRKKPSVEVTFIDASGENFALAYKSIDDKYADKYRGEIPDSIRVILDSYVNKYFLFLWDHTKDTGGNTSAKAPQVGILQAFFDQICTQQNATGQTYHKLLVITKSDLIPDKIKSEYGYDSRLFAEDPVIERRAIATFTKNFFAESEQTNACIFYSAGKQNGDFFDEDYESAQKVFNWIYSCATGTDLRPTVSIWKKFGGWLSGNGH</sequence>
<evidence type="ECO:0000313" key="3">
    <source>
        <dbReference type="Proteomes" id="UP000266258"/>
    </source>
</evidence>
<proteinExistence type="predicted"/>
<protein>
    <submittedName>
        <fullName evidence="2">Uncharacterized protein</fullName>
    </submittedName>
</protein>
<dbReference type="Proteomes" id="UP000266258">
    <property type="component" value="Unassembled WGS sequence"/>
</dbReference>
<keyword evidence="3" id="KW-1185">Reference proteome</keyword>
<accession>A0A3A1Y6R3</accession>
<dbReference type="RefSeq" id="WP_119497450.1">
    <property type="nucleotide sequence ID" value="NZ_NRJH01000055.1"/>
</dbReference>